<feature type="region of interest" description="Disordered" evidence="1">
    <location>
        <begin position="212"/>
        <end position="232"/>
    </location>
</feature>
<keyword evidence="2" id="KW-0472">Membrane</keyword>
<accession>A0A8S9HG13</accession>
<dbReference type="EMBL" id="QGKW02001940">
    <property type="protein sequence ID" value="KAF2555142.1"/>
    <property type="molecule type" value="Genomic_DNA"/>
</dbReference>
<feature type="compositionally biased region" description="Basic and acidic residues" evidence="1">
    <location>
        <begin position="222"/>
        <end position="232"/>
    </location>
</feature>
<feature type="transmembrane region" description="Helical" evidence="2">
    <location>
        <begin position="175"/>
        <end position="196"/>
    </location>
</feature>
<evidence type="ECO:0000313" key="4">
    <source>
        <dbReference type="Proteomes" id="UP000712281"/>
    </source>
</evidence>
<evidence type="ECO:0000256" key="1">
    <source>
        <dbReference type="SAM" id="MobiDB-lite"/>
    </source>
</evidence>
<sequence length="232" mass="26474">MWFPIPEAIVRALDQFELSISQLNVAAFQNFLGVLILSYELGMDLSPDDFEGLWLTRKTSIDNSYRIVPKRHYVDNPGAYFKCQGMVRAFFLCSNRWRIRRGQLSPLVLERRFPRFLEKSVELGCSACRVVNLRLYRLDFCRSFCDVLAEIMDLIRISSSLASLSALAMVDPSLILGQFFLLYPIGVFFFLCHGLFKRRVLPSGLALHSSRMDVGTSVPSDRTGRLCPDRSA</sequence>
<comment type="caution">
    <text evidence="3">The sequence shown here is derived from an EMBL/GenBank/DDBJ whole genome shotgun (WGS) entry which is preliminary data.</text>
</comment>
<evidence type="ECO:0000256" key="2">
    <source>
        <dbReference type="SAM" id="Phobius"/>
    </source>
</evidence>
<keyword evidence="2" id="KW-1133">Transmembrane helix</keyword>
<proteinExistence type="predicted"/>
<protein>
    <submittedName>
        <fullName evidence="3">Uncharacterized protein</fullName>
    </submittedName>
</protein>
<gene>
    <name evidence="3" type="ORF">F2Q68_00016095</name>
</gene>
<evidence type="ECO:0000313" key="3">
    <source>
        <dbReference type="EMBL" id="KAF2555142.1"/>
    </source>
</evidence>
<keyword evidence="2" id="KW-0812">Transmembrane</keyword>
<organism evidence="3 4">
    <name type="scientific">Brassica cretica</name>
    <name type="common">Mustard</name>
    <dbReference type="NCBI Taxonomy" id="69181"/>
    <lineage>
        <taxon>Eukaryota</taxon>
        <taxon>Viridiplantae</taxon>
        <taxon>Streptophyta</taxon>
        <taxon>Embryophyta</taxon>
        <taxon>Tracheophyta</taxon>
        <taxon>Spermatophyta</taxon>
        <taxon>Magnoliopsida</taxon>
        <taxon>eudicotyledons</taxon>
        <taxon>Gunneridae</taxon>
        <taxon>Pentapetalae</taxon>
        <taxon>rosids</taxon>
        <taxon>malvids</taxon>
        <taxon>Brassicales</taxon>
        <taxon>Brassicaceae</taxon>
        <taxon>Brassiceae</taxon>
        <taxon>Brassica</taxon>
    </lineage>
</organism>
<dbReference type="Proteomes" id="UP000712281">
    <property type="component" value="Unassembled WGS sequence"/>
</dbReference>
<name>A0A8S9HG13_BRACR</name>
<dbReference type="AlphaFoldDB" id="A0A8S9HG13"/>
<reference evidence="3" key="1">
    <citation type="submission" date="2019-12" db="EMBL/GenBank/DDBJ databases">
        <title>Genome sequencing and annotation of Brassica cretica.</title>
        <authorList>
            <person name="Studholme D.J."/>
            <person name="Sarris P.F."/>
        </authorList>
    </citation>
    <scope>NUCLEOTIDE SEQUENCE</scope>
    <source>
        <strain evidence="3">PFS-001/15</strain>
        <tissue evidence="3">Leaf</tissue>
    </source>
</reference>